<dbReference type="Pfam" id="PF18433">
    <property type="entry name" value="DUF5610"/>
    <property type="match status" value="1"/>
</dbReference>
<dbReference type="STRING" id="1799789.AX660_05535"/>
<feature type="region of interest" description="Disordered" evidence="1">
    <location>
        <begin position="235"/>
        <end position="295"/>
    </location>
</feature>
<name>A0A136A322_9ALTE</name>
<dbReference type="RefSeq" id="WP_068372117.1">
    <property type="nucleotide sequence ID" value="NZ_LSNE01000003.1"/>
</dbReference>
<accession>A0A136A322</accession>
<organism evidence="3 4">
    <name type="scientific">Paraglaciecola hydrolytica</name>
    <dbReference type="NCBI Taxonomy" id="1799789"/>
    <lineage>
        <taxon>Bacteria</taxon>
        <taxon>Pseudomonadati</taxon>
        <taxon>Pseudomonadota</taxon>
        <taxon>Gammaproteobacteria</taxon>
        <taxon>Alteromonadales</taxon>
        <taxon>Alteromonadaceae</taxon>
        <taxon>Paraglaciecola</taxon>
    </lineage>
</organism>
<dbReference type="EMBL" id="LSNE01000003">
    <property type="protein sequence ID" value="KXI29520.1"/>
    <property type="molecule type" value="Genomic_DNA"/>
</dbReference>
<dbReference type="OrthoDB" id="7366224at2"/>
<feature type="compositionally biased region" description="Polar residues" evidence="1">
    <location>
        <begin position="258"/>
        <end position="284"/>
    </location>
</feature>
<dbReference type="InterPro" id="IPR041651">
    <property type="entry name" value="DUF5610"/>
</dbReference>
<gene>
    <name evidence="3" type="ORF">AX660_05535</name>
</gene>
<proteinExistence type="predicted"/>
<dbReference type="Proteomes" id="UP000070299">
    <property type="component" value="Unassembled WGS sequence"/>
</dbReference>
<evidence type="ECO:0000313" key="4">
    <source>
        <dbReference type="Proteomes" id="UP000070299"/>
    </source>
</evidence>
<keyword evidence="4" id="KW-1185">Reference proteome</keyword>
<evidence type="ECO:0000313" key="3">
    <source>
        <dbReference type="EMBL" id="KXI29520.1"/>
    </source>
</evidence>
<feature type="domain" description="DUF5610" evidence="2">
    <location>
        <begin position="57"/>
        <end position="169"/>
    </location>
</feature>
<protein>
    <recommendedName>
        <fullName evidence="2">DUF5610 domain-containing protein</fullName>
    </recommendedName>
</protein>
<dbReference type="AlphaFoldDB" id="A0A136A322"/>
<evidence type="ECO:0000256" key="1">
    <source>
        <dbReference type="SAM" id="MobiDB-lite"/>
    </source>
</evidence>
<reference evidence="4" key="1">
    <citation type="submission" date="2016-02" db="EMBL/GenBank/DDBJ databases">
        <authorList>
            <person name="Schultz-Johansen M."/>
            <person name="Glaring M.A."/>
            <person name="Bech P.K."/>
            <person name="Stougaard P."/>
        </authorList>
    </citation>
    <scope>NUCLEOTIDE SEQUENCE [LARGE SCALE GENOMIC DNA]</scope>
    <source>
        <strain evidence="4">S66</strain>
    </source>
</reference>
<comment type="caution">
    <text evidence="3">The sequence shown here is derived from an EMBL/GenBank/DDBJ whole genome shotgun (WGS) entry which is preliminary data.</text>
</comment>
<evidence type="ECO:0000259" key="2">
    <source>
        <dbReference type="Pfam" id="PF18433"/>
    </source>
</evidence>
<sequence>MNINQLKAFLGEKPPHLGNEGSIQNQMRESGLQQAASFQAKQTQLKADQFSSSSTFGVRVYANSLHSTLEINNRKPDFSVGKSAKPATPAFDFEEVAKNVLNFVGGALKNAKAKGADEAELNKLFEQATSGVLKGIKLAEKDLAGFMNDEIRNGIDSSKKLIDEGIEKLKQQIFGKQDNQETLNSESVVSTTQISVSQQQSGQLLIKTKDGDEVSLSFEDFRRFELTQQLMLQKQNASAESAEKDKEQVETKEKPQPTLVNSATSENDQAEANTDTTQAAQSVAQDERKQEVKPQALATQNSIYYESNALSFSVSGELDEDELKAIGKLVADANDLADEFFNGDIETAYKQALKLGFDDQELTSFALQLTKVENTQVIKAYETVSHYDQENTSNEPAKAVKPVAHYLDKMLGVVEESRLKLQDGKEFENMINELINRMGEVHTPDLIHAINRFHSFNQKLLDNLPLTFKAE</sequence>
<feature type="compositionally biased region" description="Basic and acidic residues" evidence="1">
    <location>
        <begin position="241"/>
        <end position="255"/>
    </location>
</feature>